<proteinExistence type="predicted"/>
<dbReference type="EMBL" id="JBBWRZ010000007">
    <property type="protein sequence ID" value="KAK8232247.1"/>
    <property type="molecule type" value="Genomic_DNA"/>
</dbReference>
<comment type="caution">
    <text evidence="3">The sequence shown here is derived from an EMBL/GenBank/DDBJ whole genome shotgun (WGS) entry which is preliminary data.</text>
</comment>
<accession>A0ABR1YLA1</accession>
<feature type="domain" description="DUF1308" evidence="2">
    <location>
        <begin position="307"/>
        <end position="394"/>
    </location>
</feature>
<dbReference type="PANTHER" id="PTHR13379">
    <property type="entry name" value="UNCHARACTERIZED DUF1308"/>
    <property type="match status" value="1"/>
</dbReference>
<evidence type="ECO:0000313" key="3">
    <source>
        <dbReference type="EMBL" id="KAK8232247.1"/>
    </source>
</evidence>
<dbReference type="Pfam" id="PF07000">
    <property type="entry name" value="DUF1308"/>
    <property type="match status" value="1"/>
</dbReference>
<keyword evidence="4" id="KW-1185">Reference proteome</keyword>
<dbReference type="InterPro" id="IPR010733">
    <property type="entry name" value="DUF1308"/>
</dbReference>
<evidence type="ECO:0000313" key="4">
    <source>
        <dbReference type="Proteomes" id="UP001492380"/>
    </source>
</evidence>
<sequence>MGSGAEGAGNASDAGSTIEVPASQVAAELQSRCDVVLSELEQFEKLLHERQKPTVAGLKNLISYVKAEKRFVERLLTKAKSNDETQDERDRLEADGKIKHQLSSTNLASYEAQWSSVKRCHGLVGLRQNFWRNAKVPSKSKNHSLSPGSRMREHVKRARDAVLVDAIVDNGATWLKVSAVSERQLVFHMARQGWCNGDSDSDGEDYQPPADDDSDDEDEIPILKLARQLSSAASANRYKYRHPSVHLILPRISSNECIREISAILARIRSYPYIELLCAEALQPPPPTEAALENLLFNELNTLTPVLNIDCTLLVALASDISHSTVQIQPWYPLAVQGQIRDEQRQPLMPNVLFPAISNSRQLFCTSEAAHRMRDIVATIGTETEVRRADLLIEGPATQSNSSAELREELQKLSIYPVPTDLQLPIRVVEFDMASAQLPKVAEKVIPHLTPINQSIFLYGWAEGITTLSSNGSVARQIETLVETHRTADDEVGPDVWVCPMARSLVAKKGRRMDKEDQLARS</sequence>
<gene>
    <name evidence="3" type="ORF">HDK90DRAFT_489590</name>
</gene>
<evidence type="ECO:0000259" key="2">
    <source>
        <dbReference type="Pfam" id="PF07000"/>
    </source>
</evidence>
<reference evidence="3 4" key="1">
    <citation type="submission" date="2024-04" db="EMBL/GenBank/DDBJ databases">
        <title>Phyllosticta paracitricarpa is synonymous to the EU quarantine fungus P. citricarpa based on phylogenomic analyses.</title>
        <authorList>
            <consortium name="Lawrence Berkeley National Laboratory"/>
            <person name="Van Ingen-Buijs V.A."/>
            <person name="Van Westerhoven A.C."/>
            <person name="Haridas S."/>
            <person name="Skiadas P."/>
            <person name="Martin F."/>
            <person name="Groenewald J.Z."/>
            <person name="Crous P.W."/>
            <person name="Seidl M.F."/>
        </authorList>
    </citation>
    <scope>NUCLEOTIDE SEQUENCE [LARGE SCALE GENOMIC DNA]</scope>
    <source>
        <strain evidence="3 4">CBS 123374</strain>
    </source>
</reference>
<name>A0ABR1YLA1_9PEZI</name>
<protein>
    <recommendedName>
        <fullName evidence="2">DUF1308 domain-containing protein</fullName>
    </recommendedName>
</protein>
<organism evidence="3 4">
    <name type="scientific">Phyllosticta capitalensis</name>
    <dbReference type="NCBI Taxonomy" id="121624"/>
    <lineage>
        <taxon>Eukaryota</taxon>
        <taxon>Fungi</taxon>
        <taxon>Dikarya</taxon>
        <taxon>Ascomycota</taxon>
        <taxon>Pezizomycotina</taxon>
        <taxon>Dothideomycetes</taxon>
        <taxon>Dothideomycetes incertae sedis</taxon>
        <taxon>Botryosphaeriales</taxon>
        <taxon>Phyllostictaceae</taxon>
        <taxon>Phyllosticta</taxon>
    </lineage>
</organism>
<feature type="region of interest" description="Disordered" evidence="1">
    <location>
        <begin position="196"/>
        <end position="217"/>
    </location>
</feature>
<dbReference type="PANTHER" id="PTHR13379:SF0">
    <property type="entry name" value="UPF0415 PROTEIN C7ORF25"/>
    <property type="match status" value="1"/>
</dbReference>
<dbReference type="Proteomes" id="UP001492380">
    <property type="component" value="Unassembled WGS sequence"/>
</dbReference>
<evidence type="ECO:0000256" key="1">
    <source>
        <dbReference type="SAM" id="MobiDB-lite"/>
    </source>
</evidence>
<feature type="compositionally biased region" description="Acidic residues" evidence="1">
    <location>
        <begin position="199"/>
        <end position="217"/>
    </location>
</feature>